<proteinExistence type="predicted"/>
<accession>A0A0A9CIP1</accession>
<organism evidence="2">
    <name type="scientific">Arundo donax</name>
    <name type="common">Giant reed</name>
    <name type="synonym">Donax arundinaceus</name>
    <dbReference type="NCBI Taxonomy" id="35708"/>
    <lineage>
        <taxon>Eukaryota</taxon>
        <taxon>Viridiplantae</taxon>
        <taxon>Streptophyta</taxon>
        <taxon>Embryophyta</taxon>
        <taxon>Tracheophyta</taxon>
        <taxon>Spermatophyta</taxon>
        <taxon>Magnoliopsida</taxon>
        <taxon>Liliopsida</taxon>
        <taxon>Poales</taxon>
        <taxon>Poaceae</taxon>
        <taxon>PACMAD clade</taxon>
        <taxon>Arundinoideae</taxon>
        <taxon>Arundineae</taxon>
        <taxon>Arundo</taxon>
    </lineage>
</organism>
<feature type="region of interest" description="Disordered" evidence="1">
    <location>
        <begin position="22"/>
        <end position="49"/>
    </location>
</feature>
<dbReference type="AlphaFoldDB" id="A0A0A9CIP1"/>
<evidence type="ECO:0000256" key="1">
    <source>
        <dbReference type="SAM" id="MobiDB-lite"/>
    </source>
</evidence>
<name>A0A0A9CIP1_ARUDO</name>
<sequence>MCPDLPSNTNKTIVPFVSALTNPASNRLKSRKHHPDYSQHGTRNHKSRM</sequence>
<dbReference type="EMBL" id="GBRH01221771">
    <property type="protein sequence ID" value="JAD76124.1"/>
    <property type="molecule type" value="Transcribed_RNA"/>
</dbReference>
<reference evidence="2" key="1">
    <citation type="submission" date="2014-09" db="EMBL/GenBank/DDBJ databases">
        <authorList>
            <person name="Magalhaes I.L.F."/>
            <person name="Oliveira U."/>
            <person name="Santos F.R."/>
            <person name="Vidigal T.H.D.A."/>
            <person name="Brescovit A.D."/>
            <person name="Santos A.J."/>
        </authorList>
    </citation>
    <scope>NUCLEOTIDE SEQUENCE</scope>
    <source>
        <tissue evidence="2">Shoot tissue taken approximately 20 cm above the soil surface</tissue>
    </source>
</reference>
<evidence type="ECO:0000313" key="2">
    <source>
        <dbReference type="EMBL" id="JAD76124.1"/>
    </source>
</evidence>
<reference evidence="2" key="2">
    <citation type="journal article" date="2015" name="Data Brief">
        <title>Shoot transcriptome of the giant reed, Arundo donax.</title>
        <authorList>
            <person name="Barrero R.A."/>
            <person name="Guerrero F.D."/>
            <person name="Moolhuijzen P."/>
            <person name="Goolsby J.A."/>
            <person name="Tidwell J."/>
            <person name="Bellgard S.E."/>
            <person name="Bellgard M.I."/>
        </authorList>
    </citation>
    <scope>NUCLEOTIDE SEQUENCE</scope>
    <source>
        <tissue evidence="2">Shoot tissue taken approximately 20 cm above the soil surface</tissue>
    </source>
</reference>
<protein>
    <submittedName>
        <fullName evidence="2">Uncharacterized protein</fullName>
    </submittedName>
</protein>